<accession>A0A511YXA4</accession>
<sequence>MSEDVVEHDLRQRAEKRLKAKRDLGAHLLAYVLVNAFLVVIWFVTSGADSFFWPVFPILGWGIGVAFNVWDVYSPEPTEEKIRAEMDRLRRS</sequence>
<reference evidence="3 4" key="1">
    <citation type="submission" date="2019-07" db="EMBL/GenBank/DDBJ databases">
        <title>Whole genome shotgun sequence of Actinotalea fermentans NBRC 105374.</title>
        <authorList>
            <person name="Hosoyama A."/>
            <person name="Uohara A."/>
            <person name="Ohji S."/>
            <person name="Ichikawa N."/>
        </authorList>
    </citation>
    <scope>NUCLEOTIDE SEQUENCE [LARGE SCALE GENOMIC DNA]</scope>
    <source>
        <strain evidence="3 4">NBRC 105374</strain>
    </source>
</reference>
<feature type="domain" description="2TM" evidence="2">
    <location>
        <begin position="12"/>
        <end position="81"/>
    </location>
</feature>
<dbReference type="AlphaFoldDB" id="A0A511YXA4"/>
<keyword evidence="1" id="KW-0472">Membrane</keyword>
<name>A0A511YXA4_9CELL</name>
<evidence type="ECO:0000313" key="3">
    <source>
        <dbReference type="EMBL" id="GEN79766.1"/>
    </source>
</evidence>
<dbReference type="EMBL" id="BJYK01000004">
    <property type="protein sequence ID" value="GEN79766.1"/>
    <property type="molecule type" value="Genomic_DNA"/>
</dbReference>
<gene>
    <name evidence="3" type="ORF">AFE02nite_15000</name>
</gene>
<feature type="transmembrane region" description="Helical" evidence="1">
    <location>
        <begin position="51"/>
        <end position="73"/>
    </location>
</feature>
<proteinExistence type="predicted"/>
<keyword evidence="4" id="KW-1185">Reference proteome</keyword>
<comment type="caution">
    <text evidence="3">The sequence shown here is derived from an EMBL/GenBank/DDBJ whole genome shotgun (WGS) entry which is preliminary data.</text>
</comment>
<dbReference type="Pfam" id="PF13239">
    <property type="entry name" value="2TM"/>
    <property type="match status" value="1"/>
</dbReference>
<evidence type="ECO:0000313" key="4">
    <source>
        <dbReference type="Proteomes" id="UP000321484"/>
    </source>
</evidence>
<keyword evidence="1" id="KW-0812">Transmembrane</keyword>
<dbReference type="RefSeq" id="WP_034248115.1">
    <property type="nucleotide sequence ID" value="NZ_BJYK01000004.1"/>
</dbReference>
<evidence type="ECO:0000256" key="1">
    <source>
        <dbReference type="SAM" id="Phobius"/>
    </source>
</evidence>
<evidence type="ECO:0000259" key="2">
    <source>
        <dbReference type="Pfam" id="PF13239"/>
    </source>
</evidence>
<dbReference type="OrthoDB" id="5145586at2"/>
<protein>
    <recommendedName>
        <fullName evidence="2">2TM domain-containing protein</fullName>
    </recommendedName>
</protein>
<organism evidence="3 4">
    <name type="scientific">Actinotalea fermentans</name>
    <dbReference type="NCBI Taxonomy" id="43671"/>
    <lineage>
        <taxon>Bacteria</taxon>
        <taxon>Bacillati</taxon>
        <taxon>Actinomycetota</taxon>
        <taxon>Actinomycetes</taxon>
        <taxon>Micrococcales</taxon>
        <taxon>Cellulomonadaceae</taxon>
        <taxon>Actinotalea</taxon>
    </lineage>
</organism>
<feature type="transmembrane region" description="Helical" evidence="1">
    <location>
        <begin position="24"/>
        <end position="45"/>
    </location>
</feature>
<keyword evidence="1" id="KW-1133">Transmembrane helix</keyword>
<dbReference type="InterPro" id="IPR025698">
    <property type="entry name" value="2TM_dom"/>
</dbReference>
<dbReference type="Proteomes" id="UP000321484">
    <property type="component" value="Unassembled WGS sequence"/>
</dbReference>